<feature type="compositionally biased region" description="Basic and acidic residues" evidence="1">
    <location>
        <begin position="46"/>
        <end position="55"/>
    </location>
</feature>
<dbReference type="EMBL" id="JAGPXC010000006">
    <property type="protein sequence ID" value="KAH6652355.1"/>
    <property type="molecule type" value="Genomic_DNA"/>
</dbReference>
<dbReference type="GeneID" id="70125272"/>
<reference evidence="2" key="1">
    <citation type="journal article" date="2021" name="Nat. Commun.">
        <title>Genetic determinants of endophytism in the Arabidopsis root mycobiome.</title>
        <authorList>
            <person name="Mesny F."/>
            <person name="Miyauchi S."/>
            <person name="Thiergart T."/>
            <person name="Pickel B."/>
            <person name="Atanasova L."/>
            <person name="Karlsson M."/>
            <person name="Huettel B."/>
            <person name="Barry K.W."/>
            <person name="Haridas S."/>
            <person name="Chen C."/>
            <person name="Bauer D."/>
            <person name="Andreopoulos W."/>
            <person name="Pangilinan J."/>
            <person name="LaButti K."/>
            <person name="Riley R."/>
            <person name="Lipzen A."/>
            <person name="Clum A."/>
            <person name="Drula E."/>
            <person name="Henrissat B."/>
            <person name="Kohler A."/>
            <person name="Grigoriev I.V."/>
            <person name="Martin F.M."/>
            <person name="Hacquard S."/>
        </authorList>
    </citation>
    <scope>NUCLEOTIDE SEQUENCE</scope>
    <source>
        <strain evidence="2">MPI-SDFR-AT-0073</strain>
    </source>
</reference>
<name>A0A9P8UHR8_9PEZI</name>
<dbReference type="RefSeq" id="XP_045956633.1">
    <property type="nucleotide sequence ID" value="XM_046096379.1"/>
</dbReference>
<comment type="caution">
    <text evidence="2">The sequence shown here is derived from an EMBL/GenBank/DDBJ whole genome shotgun (WGS) entry which is preliminary data.</text>
</comment>
<dbReference type="AlphaFoldDB" id="A0A9P8UHR8"/>
<evidence type="ECO:0000256" key="1">
    <source>
        <dbReference type="SAM" id="MobiDB-lite"/>
    </source>
</evidence>
<proteinExistence type="predicted"/>
<evidence type="ECO:0000313" key="2">
    <source>
        <dbReference type="EMBL" id="KAH6652355.1"/>
    </source>
</evidence>
<sequence length="292" mass="32170">MGLQDSRWSTPGRHAVSSTSSAPPTPKPHDSAAIRVPANPAASHPDLVRHSPPERRIPERELDRYLKLVARLKWKLPFLAQGYRIATDRVGRRSEEAAANEIHFKIDFYEYYMHIERALVHLMGVFGIKVTGLGDSLHNPSSSASGSNPTRATDRGIRTGVVATPGSTHRFHANVLAALDKPDNPLHEALGQGEVRKQLARAKELRNRWKNADGAVGADEKGYAPAPLEAYNLERILEGIFAGFDQGHALAELYIQQLRESSTAAGLANAMDWDGEEDDWGFIADAMDWEAI</sequence>
<keyword evidence="3" id="KW-1185">Reference proteome</keyword>
<dbReference type="OrthoDB" id="3858188at2759"/>
<gene>
    <name evidence="2" type="ORF">BKA67DRAFT_353360</name>
</gene>
<protein>
    <recommendedName>
        <fullName evidence="4">Fungal specific transcription factor</fullName>
    </recommendedName>
</protein>
<organism evidence="2 3">
    <name type="scientific">Truncatella angustata</name>
    <dbReference type="NCBI Taxonomy" id="152316"/>
    <lineage>
        <taxon>Eukaryota</taxon>
        <taxon>Fungi</taxon>
        <taxon>Dikarya</taxon>
        <taxon>Ascomycota</taxon>
        <taxon>Pezizomycotina</taxon>
        <taxon>Sordariomycetes</taxon>
        <taxon>Xylariomycetidae</taxon>
        <taxon>Amphisphaeriales</taxon>
        <taxon>Sporocadaceae</taxon>
        <taxon>Truncatella</taxon>
    </lineage>
</organism>
<dbReference type="Proteomes" id="UP000758603">
    <property type="component" value="Unassembled WGS sequence"/>
</dbReference>
<feature type="region of interest" description="Disordered" evidence="1">
    <location>
        <begin position="1"/>
        <end position="55"/>
    </location>
</feature>
<accession>A0A9P8UHR8</accession>
<evidence type="ECO:0000313" key="3">
    <source>
        <dbReference type="Proteomes" id="UP000758603"/>
    </source>
</evidence>
<evidence type="ECO:0008006" key="4">
    <source>
        <dbReference type="Google" id="ProtNLM"/>
    </source>
</evidence>